<dbReference type="RefSeq" id="WP_336559386.1">
    <property type="nucleotide sequence ID" value="NZ_JBBAYM010000782.1"/>
</dbReference>
<evidence type="ECO:0000256" key="1">
    <source>
        <dbReference type="ARBA" id="ARBA00001974"/>
    </source>
</evidence>
<organism evidence="6 7">
    <name type="scientific">Streptomyces brasiliscabiei</name>
    <dbReference type="NCBI Taxonomy" id="2736302"/>
    <lineage>
        <taxon>Bacteria</taxon>
        <taxon>Bacillati</taxon>
        <taxon>Actinomycetota</taxon>
        <taxon>Actinomycetes</taxon>
        <taxon>Kitasatosporales</taxon>
        <taxon>Streptomycetaceae</taxon>
        <taxon>Streptomyces</taxon>
    </lineage>
</organism>
<accession>A0ABU8GWJ4</accession>
<name>A0ABU8GWJ4_9ACTN</name>
<reference evidence="6 7" key="1">
    <citation type="submission" date="2024-03" db="EMBL/GenBank/DDBJ databases">
        <title>First Report of Pectobacterium brasiliscabiei causing potato scab in china.</title>
        <authorList>
            <person name="Handique U."/>
        </authorList>
    </citation>
    <scope>NUCLEOTIDE SEQUENCE [LARGE SCALE GENOMIC DNA]</scope>
    <source>
        <strain evidence="6 7">ZRIMU1503</strain>
    </source>
</reference>
<evidence type="ECO:0000256" key="3">
    <source>
        <dbReference type="ARBA" id="ARBA00022827"/>
    </source>
</evidence>
<dbReference type="Gene3D" id="3.30.9.10">
    <property type="entry name" value="D-Amino Acid Oxidase, subunit A, domain 2"/>
    <property type="match status" value="1"/>
</dbReference>
<proteinExistence type="predicted"/>
<keyword evidence="2" id="KW-0285">Flavoprotein</keyword>
<feature type="non-terminal residue" evidence="6">
    <location>
        <position position="80"/>
    </location>
</feature>
<keyword evidence="7" id="KW-1185">Reference proteome</keyword>
<dbReference type="EMBL" id="JBBAYM010000782">
    <property type="protein sequence ID" value="MEI5617557.1"/>
    <property type="molecule type" value="Genomic_DNA"/>
</dbReference>
<dbReference type="InterPro" id="IPR006076">
    <property type="entry name" value="FAD-dep_OxRdtase"/>
</dbReference>
<dbReference type="InterPro" id="IPR000447">
    <property type="entry name" value="G3P_DH_FAD-dep"/>
</dbReference>
<evidence type="ECO:0000256" key="2">
    <source>
        <dbReference type="ARBA" id="ARBA00022630"/>
    </source>
</evidence>
<dbReference type="SUPFAM" id="SSF54373">
    <property type="entry name" value="FAD-linked reductases, C-terminal domain"/>
    <property type="match status" value="1"/>
</dbReference>
<evidence type="ECO:0000259" key="5">
    <source>
        <dbReference type="Pfam" id="PF01266"/>
    </source>
</evidence>
<evidence type="ECO:0000256" key="4">
    <source>
        <dbReference type="ARBA" id="ARBA00023002"/>
    </source>
</evidence>
<dbReference type="PANTHER" id="PTHR11985:SF15">
    <property type="entry name" value="GLYCEROL-3-PHOSPHATE DEHYDROGENASE, MITOCHONDRIAL"/>
    <property type="match status" value="1"/>
</dbReference>
<evidence type="ECO:0000313" key="7">
    <source>
        <dbReference type="Proteomes" id="UP001365781"/>
    </source>
</evidence>
<gene>
    <name evidence="6" type="ORF">WB403_51585</name>
</gene>
<feature type="domain" description="FAD dependent oxidoreductase" evidence="5">
    <location>
        <begin position="7"/>
        <end position="79"/>
    </location>
</feature>
<evidence type="ECO:0000313" key="6">
    <source>
        <dbReference type="EMBL" id="MEI5617557.1"/>
    </source>
</evidence>
<sequence length="80" mass="8827">GVNAAANVRLIKGSHIVVPKLYDGDHAYILQQPDGRIVFAIPWRRDFTEIGTTDIPVDAPEDAVIDADEIAYLCEAVNRH</sequence>
<keyword evidence="3" id="KW-0274">FAD</keyword>
<comment type="caution">
    <text evidence="6">The sequence shown here is derived from an EMBL/GenBank/DDBJ whole genome shotgun (WGS) entry which is preliminary data.</text>
</comment>
<comment type="cofactor">
    <cofactor evidence="1">
        <name>FAD</name>
        <dbReference type="ChEBI" id="CHEBI:57692"/>
    </cofactor>
</comment>
<protein>
    <submittedName>
        <fullName evidence="6">FAD-dependent oxidoreductase</fullName>
    </submittedName>
</protein>
<dbReference type="Pfam" id="PF01266">
    <property type="entry name" value="DAO"/>
    <property type="match status" value="1"/>
</dbReference>
<dbReference type="Proteomes" id="UP001365781">
    <property type="component" value="Unassembled WGS sequence"/>
</dbReference>
<feature type="non-terminal residue" evidence="6">
    <location>
        <position position="1"/>
    </location>
</feature>
<dbReference type="PANTHER" id="PTHR11985">
    <property type="entry name" value="GLYCEROL-3-PHOSPHATE DEHYDROGENASE"/>
    <property type="match status" value="1"/>
</dbReference>
<keyword evidence="4" id="KW-0560">Oxidoreductase</keyword>